<feature type="compositionally biased region" description="Basic and acidic residues" evidence="1">
    <location>
        <begin position="473"/>
        <end position="486"/>
    </location>
</feature>
<dbReference type="AlphaFoldDB" id="A0A5B8XEK1"/>
<dbReference type="EMBL" id="CP029077">
    <property type="protein sequence ID" value="QED23738.1"/>
    <property type="molecule type" value="Genomic_DNA"/>
</dbReference>
<keyword evidence="2" id="KW-0732">Signal</keyword>
<organism evidence="3 4">
    <name type="scientific">Candidatus Deianiraea vastatrix</name>
    <dbReference type="NCBI Taxonomy" id="2163644"/>
    <lineage>
        <taxon>Bacteria</taxon>
        <taxon>Pseudomonadati</taxon>
        <taxon>Pseudomonadota</taxon>
        <taxon>Alphaproteobacteria</taxon>
        <taxon>Rickettsiales</taxon>
        <taxon>Candidatus Deianiraeaceae</taxon>
        <taxon>Candidatus Deianiraea</taxon>
    </lineage>
</organism>
<evidence type="ECO:0000256" key="1">
    <source>
        <dbReference type="SAM" id="MobiDB-lite"/>
    </source>
</evidence>
<evidence type="ECO:0000256" key="2">
    <source>
        <dbReference type="SAM" id="SignalP"/>
    </source>
</evidence>
<accession>A0A5B8XEK1</accession>
<feature type="signal peptide" evidence="2">
    <location>
        <begin position="1"/>
        <end position="20"/>
    </location>
</feature>
<feature type="compositionally biased region" description="Polar residues" evidence="1">
    <location>
        <begin position="457"/>
        <end position="470"/>
    </location>
</feature>
<keyword evidence="4" id="KW-1185">Reference proteome</keyword>
<sequence>MNKISYFKILICTLCLTSCAKFYNSASNLSANSCQILLNQSIFENRVSDSYNDKIIKDTIEYEKSQANQNQAEIVFLLEKIKAKQISDDEKKLLRIEINERMKREIEYYKAFLQYFSSNDSAVYKNSTSLIEGVIEDMEIARSIFNQNYKSILSGEMPSRYNMSGDSIFFCNANKKQILGKRDINAMMHIALNIVSEIYKLNIDGILMNGEKYITESSILKQIPLPRKFSTTDSYTKGKSSFYLVKKNLSTSSLIVPTTGHDGANELIKIKYQNQQKGKNLPFYANIFKLNQDITPEFIIWSYRMFFKEGYIPAIFLTKLGSYDEFMDKFKPIKIKSIAKSIKPGQLIVISRSIKTDCRLESVVNYGNDHIVGIVMDYDINNKDILILTEYGLIKKLDKIGLGYDSISEISSGIIDQKIYLFEPIRENLIAKDNNEEKKIDIDSASDDVVDNAKASNVETKTQVPSNSSKDLAPSKDTKTEKELTTSRKLLINQK</sequence>
<feature type="region of interest" description="Disordered" evidence="1">
    <location>
        <begin position="453"/>
        <end position="486"/>
    </location>
</feature>
<protein>
    <recommendedName>
        <fullName evidence="5">Lipoprotein</fullName>
    </recommendedName>
</protein>
<evidence type="ECO:0008006" key="5">
    <source>
        <dbReference type="Google" id="ProtNLM"/>
    </source>
</evidence>
<gene>
    <name evidence="3" type="ORF">Deia_00951</name>
</gene>
<evidence type="ECO:0000313" key="4">
    <source>
        <dbReference type="Proteomes" id="UP000321934"/>
    </source>
</evidence>
<reference evidence="3 4" key="1">
    <citation type="journal article" date="2019" name="ISME J.">
        <title>Deianiraea, an extracellular bacterium associated with the ciliate Paramecium, suggests an alternative scenario for the evolution of Rickettsiales.</title>
        <authorList>
            <person name="Castelli M."/>
            <person name="Sabaneyeva E."/>
            <person name="Lanzoni O."/>
            <person name="Lebedeva N."/>
            <person name="Floriano A.M."/>
            <person name="Gaiarsa S."/>
            <person name="Benken K."/>
            <person name="Modeo L."/>
            <person name="Bandi C."/>
            <person name="Potekhin A."/>
            <person name="Sassera D."/>
            <person name="Petroni G."/>
        </authorList>
    </citation>
    <scope>NUCLEOTIDE SEQUENCE [LARGE SCALE GENOMIC DNA]</scope>
    <source>
        <strain evidence="3">CyL4-1</strain>
    </source>
</reference>
<feature type="chain" id="PRO_5023013256" description="Lipoprotein" evidence="2">
    <location>
        <begin position="21"/>
        <end position="495"/>
    </location>
</feature>
<dbReference type="Proteomes" id="UP000321934">
    <property type="component" value="Chromosome"/>
</dbReference>
<name>A0A5B8XEK1_9RICK</name>
<evidence type="ECO:0000313" key="3">
    <source>
        <dbReference type="EMBL" id="QED23738.1"/>
    </source>
</evidence>
<dbReference type="RefSeq" id="WP_146821059.1">
    <property type="nucleotide sequence ID" value="NZ_CP029077.1"/>
</dbReference>
<proteinExistence type="predicted"/>